<dbReference type="SUPFAM" id="SSF49899">
    <property type="entry name" value="Concanavalin A-like lectins/glucanases"/>
    <property type="match status" value="1"/>
</dbReference>
<keyword evidence="7" id="KW-1185">Reference proteome</keyword>
<dbReference type="GO" id="GO:0016798">
    <property type="term" value="F:hydrolase activity, acting on glycosyl bonds"/>
    <property type="evidence" value="ECO:0007669"/>
    <property type="project" value="UniProtKB-KW"/>
</dbReference>
<dbReference type="Proteomes" id="UP001437256">
    <property type="component" value="Unassembled WGS sequence"/>
</dbReference>
<dbReference type="InterPro" id="IPR013320">
    <property type="entry name" value="ConA-like_dom_sf"/>
</dbReference>
<evidence type="ECO:0000256" key="2">
    <source>
        <dbReference type="ARBA" id="ARBA00022801"/>
    </source>
</evidence>
<evidence type="ECO:0000259" key="5">
    <source>
        <dbReference type="PROSITE" id="PS51762"/>
    </source>
</evidence>
<dbReference type="PROSITE" id="PS51762">
    <property type="entry name" value="GH16_2"/>
    <property type="match status" value="1"/>
</dbReference>
<sequence length="249" mass="26727">MILTETNGGTRISSTRYVHYGKITATMKTGKWGGVVVAFITMSNIKDEIDWEFPGSATTEAQSNHFWQGHIPDRTAGDTHKGLTDTFANYHDYAIDWQEDHLDFVIDGQVVKTVKKSEAVDSRGVSTYPSTPSRVQLSIWPAGIPAMPPGTREWAGGDINWNDPDYKSAGQFYTLVKSIKIECADSNAGPNITSYVYGANSTTDTPSVAFSNASVLLNGAMGMMAQSLGGAGTLATSIAAVLMGIALFV</sequence>
<dbReference type="Pfam" id="PF00722">
    <property type="entry name" value="Glyco_hydro_16"/>
    <property type="match status" value="1"/>
</dbReference>
<dbReference type="PANTHER" id="PTHR10963">
    <property type="entry name" value="GLYCOSYL HYDROLASE-RELATED"/>
    <property type="match status" value="1"/>
</dbReference>
<comment type="caution">
    <text evidence="6">The sequence shown here is derived from an EMBL/GenBank/DDBJ whole genome shotgun (WGS) entry which is preliminary data.</text>
</comment>
<evidence type="ECO:0000256" key="4">
    <source>
        <dbReference type="SAM" id="Phobius"/>
    </source>
</evidence>
<keyword evidence="4" id="KW-0812">Transmembrane</keyword>
<feature type="transmembrane region" description="Helical" evidence="4">
    <location>
        <begin position="228"/>
        <end position="248"/>
    </location>
</feature>
<name>A0ABR3A9R1_9AGAR</name>
<evidence type="ECO:0000256" key="1">
    <source>
        <dbReference type="ARBA" id="ARBA00022729"/>
    </source>
</evidence>
<protein>
    <submittedName>
        <fullName evidence="6">Glycosidase CRH2</fullName>
    </submittedName>
</protein>
<keyword evidence="4" id="KW-0472">Membrane</keyword>
<keyword evidence="2" id="KW-0378">Hydrolase</keyword>
<gene>
    <name evidence="6" type="primary">UTR2</name>
    <name evidence="6" type="ORF">AAF712_003632</name>
</gene>
<evidence type="ECO:0000313" key="6">
    <source>
        <dbReference type="EMBL" id="KAL0069267.1"/>
    </source>
</evidence>
<keyword evidence="1" id="KW-0732">Signal</keyword>
<dbReference type="Gene3D" id="2.60.120.200">
    <property type="match status" value="1"/>
</dbReference>
<accession>A0ABR3A9R1</accession>
<reference evidence="6 7" key="1">
    <citation type="submission" date="2024-05" db="EMBL/GenBank/DDBJ databases">
        <title>A draft genome resource for the thread blight pathogen Marasmius tenuissimus strain MS-2.</title>
        <authorList>
            <person name="Yulfo-Soto G.E."/>
            <person name="Baruah I.K."/>
            <person name="Amoako-Attah I."/>
            <person name="Bukari Y."/>
            <person name="Meinhardt L.W."/>
            <person name="Bailey B.A."/>
            <person name="Cohen S.P."/>
        </authorList>
    </citation>
    <scope>NUCLEOTIDE SEQUENCE [LARGE SCALE GENOMIC DNA]</scope>
    <source>
        <strain evidence="6 7">MS-2</strain>
    </source>
</reference>
<feature type="domain" description="GH16" evidence="5">
    <location>
        <begin position="1"/>
        <end position="170"/>
    </location>
</feature>
<proteinExistence type="predicted"/>
<dbReference type="InterPro" id="IPR000757">
    <property type="entry name" value="Beta-glucanase-like"/>
</dbReference>
<dbReference type="InterPro" id="IPR050546">
    <property type="entry name" value="Glycosyl_Hydrlase_16"/>
</dbReference>
<evidence type="ECO:0000313" key="7">
    <source>
        <dbReference type="Proteomes" id="UP001437256"/>
    </source>
</evidence>
<organism evidence="6 7">
    <name type="scientific">Marasmius tenuissimus</name>
    <dbReference type="NCBI Taxonomy" id="585030"/>
    <lineage>
        <taxon>Eukaryota</taxon>
        <taxon>Fungi</taxon>
        <taxon>Dikarya</taxon>
        <taxon>Basidiomycota</taxon>
        <taxon>Agaricomycotina</taxon>
        <taxon>Agaricomycetes</taxon>
        <taxon>Agaricomycetidae</taxon>
        <taxon>Agaricales</taxon>
        <taxon>Marasmiineae</taxon>
        <taxon>Marasmiaceae</taxon>
        <taxon>Marasmius</taxon>
    </lineage>
</organism>
<keyword evidence="3 6" id="KW-0326">Glycosidase</keyword>
<evidence type="ECO:0000256" key="3">
    <source>
        <dbReference type="ARBA" id="ARBA00023295"/>
    </source>
</evidence>
<dbReference type="EMBL" id="JBBXMP010000013">
    <property type="protein sequence ID" value="KAL0069267.1"/>
    <property type="molecule type" value="Genomic_DNA"/>
</dbReference>
<dbReference type="PANTHER" id="PTHR10963:SF22">
    <property type="entry name" value="GLYCOSIDASE CRH2-RELATED"/>
    <property type="match status" value="1"/>
</dbReference>
<keyword evidence="4" id="KW-1133">Transmembrane helix</keyword>